<evidence type="ECO:0000256" key="7">
    <source>
        <dbReference type="ARBA" id="ARBA00023004"/>
    </source>
</evidence>
<dbReference type="Pfam" id="PF00593">
    <property type="entry name" value="TonB_dep_Rec_b-barrel"/>
    <property type="match status" value="1"/>
</dbReference>
<organism evidence="15 16">
    <name type="scientific">Methylobacillus methanolivorans</name>
    <dbReference type="NCBI Taxonomy" id="1848927"/>
    <lineage>
        <taxon>Bacteria</taxon>
        <taxon>Pseudomonadati</taxon>
        <taxon>Pseudomonadota</taxon>
        <taxon>Betaproteobacteria</taxon>
        <taxon>Nitrosomonadales</taxon>
        <taxon>Methylophilaceae</taxon>
        <taxon>Methylobacillus</taxon>
    </lineage>
</organism>
<dbReference type="InterPro" id="IPR011662">
    <property type="entry name" value="Secretin/TonB_short_N"/>
</dbReference>
<comment type="subcellular location">
    <subcellularLocation>
        <location evidence="1 12">Cell outer membrane</location>
        <topology evidence="1 12">Multi-pass membrane protein</topology>
    </subcellularLocation>
</comment>
<keyword evidence="4 12" id="KW-1134">Transmembrane beta strand</keyword>
<dbReference type="InterPro" id="IPR010105">
    <property type="entry name" value="TonB_sidphr_rcpt"/>
</dbReference>
<dbReference type="PANTHER" id="PTHR30069">
    <property type="entry name" value="TONB-DEPENDENT OUTER MEMBRANE RECEPTOR"/>
    <property type="match status" value="1"/>
</dbReference>
<keyword evidence="5" id="KW-0410">Iron transport</keyword>
<keyword evidence="16" id="KW-1185">Reference proteome</keyword>
<keyword evidence="3 12" id="KW-0813">Transport</keyword>
<dbReference type="PANTHER" id="PTHR30069:SF42">
    <property type="entry name" value="FERRIC AEROBACTIN RECEPTOR"/>
    <property type="match status" value="1"/>
</dbReference>
<evidence type="ECO:0000256" key="1">
    <source>
        <dbReference type="ARBA" id="ARBA00004571"/>
    </source>
</evidence>
<evidence type="ECO:0000256" key="13">
    <source>
        <dbReference type="RuleBase" id="RU003357"/>
    </source>
</evidence>
<comment type="similarity">
    <text evidence="2 12 13">Belongs to the TonB-dependent receptor family.</text>
</comment>
<feature type="domain" description="Secretin/TonB short N-terminal" evidence="14">
    <location>
        <begin position="51"/>
        <end position="102"/>
    </location>
</feature>
<proteinExistence type="inferred from homology"/>
<dbReference type="EMBL" id="JBIWXY010000001">
    <property type="protein sequence ID" value="MFJ5445936.1"/>
    <property type="molecule type" value="Genomic_DNA"/>
</dbReference>
<evidence type="ECO:0000259" key="14">
    <source>
        <dbReference type="SMART" id="SM00965"/>
    </source>
</evidence>
<evidence type="ECO:0000256" key="6">
    <source>
        <dbReference type="ARBA" id="ARBA00022692"/>
    </source>
</evidence>
<protein>
    <submittedName>
        <fullName evidence="15">TonB-dependent siderophore receptor</fullName>
    </submittedName>
</protein>
<evidence type="ECO:0000256" key="4">
    <source>
        <dbReference type="ARBA" id="ARBA00022452"/>
    </source>
</evidence>
<evidence type="ECO:0000256" key="5">
    <source>
        <dbReference type="ARBA" id="ARBA00022496"/>
    </source>
</evidence>
<dbReference type="Pfam" id="PF07715">
    <property type="entry name" value="Plug"/>
    <property type="match status" value="1"/>
</dbReference>
<dbReference type="RefSeq" id="WP_400880897.1">
    <property type="nucleotide sequence ID" value="NZ_JBIWXY010000001.1"/>
</dbReference>
<dbReference type="SUPFAM" id="SSF56935">
    <property type="entry name" value="Porins"/>
    <property type="match status" value="1"/>
</dbReference>
<evidence type="ECO:0000256" key="9">
    <source>
        <dbReference type="ARBA" id="ARBA00023136"/>
    </source>
</evidence>
<dbReference type="PROSITE" id="PS52016">
    <property type="entry name" value="TONB_DEPENDENT_REC_3"/>
    <property type="match status" value="1"/>
</dbReference>
<name>A0ABW8GKP5_9PROT</name>
<dbReference type="Proteomes" id="UP001617669">
    <property type="component" value="Unassembled WGS sequence"/>
</dbReference>
<evidence type="ECO:0000256" key="3">
    <source>
        <dbReference type="ARBA" id="ARBA00022448"/>
    </source>
</evidence>
<evidence type="ECO:0000256" key="12">
    <source>
        <dbReference type="PROSITE-ProRule" id="PRU01360"/>
    </source>
</evidence>
<dbReference type="InterPro" id="IPR000531">
    <property type="entry name" value="Beta-barrel_TonB"/>
</dbReference>
<dbReference type="NCBIfam" id="TIGR01783">
    <property type="entry name" value="TonB-siderophor"/>
    <property type="match status" value="1"/>
</dbReference>
<keyword evidence="11 12" id="KW-0998">Cell outer membrane</keyword>
<dbReference type="CDD" id="cd01347">
    <property type="entry name" value="ligand_gated_channel"/>
    <property type="match status" value="1"/>
</dbReference>
<keyword evidence="8 13" id="KW-0798">TonB box</keyword>
<keyword evidence="7" id="KW-0408">Iron</keyword>
<evidence type="ECO:0000313" key="15">
    <source>
        <dbReference type="EMBL" id="MFJ5445936.1"/>
    </source>
</evidence>
<gene>
    <name evidence="15" type="ORF">ACIKP9_06805</name>
</gene>
<dbReference type="Pfam" id="PF07660">
    <property type="entry name" value="STN"/>
    <property type="match status" value="1"/>
</dbReference>
<dbReference type="Gene3D" id="2.170.130.10">
    <property type="entry name" value="TonB-dependent receptor, plug domain"/>
    <property type="match status" value="1"/>
</dbReference>
<dbReference type="Gene3D" id="2.40.170.20">
    <property type="entry name" value="TonB-dependent receptor, beta-barrel domain"/>
    <property type="match status" value="1"/>
</dbReference>
<keyword evidence="5" id="KW-0406">Ion transport</keyword>
<sequence length="820" mass="89364">MSHHQPLKQIVIAISLLFTTSIYADTAKLAFDIPAEPLEQAVNRIAKQANVQVLIASNLAQGIAATALKGNFTAQEALERLLAGSELVIQSKGNNSFIITAAPQKTSVLPEISTTEQAEHTLEQTIVTATRTPKNIAEIAGTVQTISHEEIRQQAAVGRKTADALAQLIPSLAPSSGTTSNYGQTMRGRQVLVMIDGVSQTGSRDVSRQLNSISPAMIERVEVVSGASSIYGSGATGGIINIITKRTDKSKPLSFQSKVGVASGTNFNRDGLAYELGQTVSFNQDSMDGFLGINYTSRGDQIDGNGNRIAPDPAQTSRSDTDTIDINGRLNFKLDNLQSLSVGVQYFKDEQDTAYAPDYSGNYLLNPSYRAVKGLHLSKQAFTERYAINTQYQNKDFLGQILNIEAYYRKEKARFFPTLFTTSYATQSQSNIDVAGFRSTMQSDLQLQGKELTLTYGLDYDHEKDHQYIDVLSFTNLGTNYTDTGNQFDAGPDTTVQNLGTFLQSAFAATEKLNIQAGVRYQYIRAKTEAFIPTAAARNAAIGNAANLTPVDGGSTSAGKALFNLGAVYKLQAGQQVFANFSQGFSYPDVQRIMRDVPTGYNLASANITPITVNSYELGWRLQQPRGLNTGITAFFNDSNKVVQFQANRTINVASTDQRIYGVELNTSYPVLEQFKVGGTLGYTRGQFKDAAGEWRELNAYQISPIKATLFGEWDNQRGSGVRVQMLAIKGTNEAYKDALVATYDSNVVANSAAEIKGYALIDVLAHFPAPKGRIDVGVYNLFDKYYRTVYTQQAAVTFGRISSIPAEGRTIALSYTIDY</sequence>
<dbReference type="InterPro" id="IPR037066">
    <property type="entry name" value="Plug_dom_sf"/>
</dbReference>
<comment type="caution">
    <text evidence="15">The sequence shown here is derived from an EMBL/GenBank/DDBJ whole genome shotgun (WGS) entry which is preliminary data.</text>
</comment>
<evidence type="ECO:0000256" key="2">
    <source>
        <dbReference type="ARBA" id="ARBA00009810"/>
    </source>
</evidence>
<dbReference type="InterPro" id="IPR036942">
    <property type="entry name" value="Beta-barrel_TonB_sf"/>
</dbReference>
<dbReference type="Gene3D" id="3.55.50.30">
    <property type="match status" value="1"/>
</dbReference>
<evidence type="ECO:0000256" key="8">
    <source>
        <dbReference type="ARBA" id="ARBA00023077"/>
    </source>
</evidence>
<dbReference type="SMART" id="SM00965">
    <property type="entry name" value="STN"/>
    <property type="match status" value="1"/>
</dbReference>
<reference evidence="15 16" key="1">
    <citation type="submission" date="2024-11" db="EMBL/GenBank/DDBJ databases">
        <authorList>
            <person name="Kaparullina E.N."/>
            <person name="Delegan Y.A."/>
            <person name="Doronina N.V."/>
        </authorList>
    </citation>
    <scope>NUCLEOTIDE SEQUENCE [LARGE SCALE GENOMIC DNA]</scope>
    <source>
        <strain evidence="15 16">7sh_L</strain>
    </source>
</reference>
<evidence type="ECO:0000256" key="10">
    <source>
        <dbReference type="ARBA" id="ARBA00023170"/>
    </source>
</evidence>
<keyword evidence="6 12" id="KW-0812">Transmembrane</keyword>
<keyword evidence="10 15" id="KW-0675">Receptor</keyword>
<evidence type="ECO:0000256" key="11">
    <source>
        <dbReference type="ARBA" id="ARBA00023237"/>
    </source>
</evidence>
<keyword evidence="9 12" id="KW-0472">Membrane</keyword>
<evidence type="ECO:0000313" key="16">
    <source>
        <dbReference type="Proteomes" id="UP001617669"/>
    </source>
</evidence>
<dbReference type="InterPro" id="IPR012910">
    <property type="entry name" value="Plug_dom"/>
</dbReference>
<accession>A0ABW8GKP5</accession>
<dbReference type="InterPro" id="IPR039426">
    <property type="entry name" value="TonB-dep_rcpt-like"/>
</dbReference>